<comment type="caution">
    <text evidence="4">The sequence shown here is derived from an EMBL/GenBank/DDBJ whole genome shotgun (WGS) entry which is preliminary data.</text>
</comment>
<dbReference type="InterPro" id="IPR047650">
    <property type="entry name" value="Transpos_IS110"/>
</dbReference>
<dbReference type="InterPro" id="IPR002525">
    <property type="entry name" value="Transp_IS110-like_N"/>
</dbReference>
<dbReference type="GO" id="GO:0003677">
    <property type="term" value="F:DNA binding"/>
    <property type="evidence" value="ECO:0007669"/>
    <property type="project" value="InterPro"/>
</dbReference>
<feature type="domain" description="Transposase IS116/IS110/IS902 C-terminal" evidence="3">
    <location>
        <begin position="208"/>
        <end position="292"/>
    </location>
</feature>
<dbReference type="InterPro" id="IPR003346">
    <property type="entry name" value="Transposase_20"/>
</dbReference>
<keyword evidence="1" id="KW-0175">Coiled coil</keyword>
<dbReference type="NCBIfam" id="NF033542">
    <property type="entry name" value="transpos_IS110"/>
    <property type="match status" value="1"/>
</dbReference>
<dbReference type="Pfam" id="PF02371">
    <property type="entry name" value="Transposase_20"/>
    <property type="match status" value="1"/>
</dbReference>
<evidence type="ECO:0000256" key="1">
    <source>
        <dbReference type="SAM" id="Coils"/>
    </source>
</evidence>
<reference evidence="4 5" key="1">
    <citation type="submission" date="2019-09" db="EMBL/GenBank/DDBJ databases">
        <title>Genome Sequence of Larkinella sp MA1.</title>
        <authorList>
            <person name="Srinivasan S."/>
        </authorList>
    </citation>
    <scope>NUCLEOTIDE SEQUENCE [LARGE SCALE GENOMIC DNA]</scope>
    <source>
        <strain evidence="4 5">MA1</strain>
    </source>
</reference>
<dbReference type="Pfam" id="PF01548">
    <property type="entry name" value="DEDD_Tnp_IS110"/>
    <property type="match status" value="1"/>
</dbReference>
<evidence type="ECO:0000259" key="3">
    <source>
        <dbReference type="Pfam" id="PF02371"/>
    </source>
</evidence>
<feature type="coiled-coil region" evidence="1">
    <location>
        <begin position="170"/>
        <end position="204"/>
    </location>
</feature>
<evidence type="ECO:0000313" key="4">
    <source>
        <dbReference type="EMBL" id="KAA9341117.1"/>
    </source>
</evidence>
<proteinExistence type="predicted"/>
<dbReference type="RefSeq" id="WP_150881525.1">
    <property type="nucleotide sequence ID" value="NZ_VTWS01000013.1"/>
</dbReference>
<keyword evidence="5" id="KW-1185">Reference proteome</keyword>
<gene>
    <name evidence="4" type="ORF">F0P93_30230</name>
</gene>
<evidence type="ECO:0000259" key="2">
    <source>
        <dbReference type="Pfam" id="PF01548"/>
    </source>
</evidence>
<protein>
    <submittedName>
        <fullName evidence="4">IS110 family transposase</fullName>
    </submittedName>
</protein>
<evidence type="ECO:0000313" key="5">
    <source>
        <dbReference type="Proteomes" id="UP000326344"/>
    </source>
</evidence>
<dbReference type="PANTHER" id="PTHR33055:SF3">
    <property type="entry name" value="PUTATIVE TRANSPOSASE FOR IS117-RELATED"/>
    <property type="match status" value="1"/>
</dbReference>
<name>A0A5N1J7F7_9BACT</name>
<sequence>MDIHYFIGVDISKATLDWAVFNGQTVVLQCQSANSEIAIKETLKLIKVLPGFTGTKSVCCMEHTGIYNAHLLTHLHKIKLPIWLESSLQIKKAGGLQRGKTDTIDAVRIAQYAFRFRDQMRLWQPPRPVLQKLAALSAMRQRLLQVRQQLQQPITEQQGFIDKALQKQLMKSCQASLKALNADLQKVDQQLAQLIQSDERLKELVDWMTSVPGIGSATATEVLVATDEFKQFTDPKKLACHAGVAPFEYKSGSSVRGKTSVSQHARKRLKSLFHLGAMSAIRMKGELQDYYRRKVAEGKNKMLVLNAVRNKLIHRVCSVVHRQQKYDKNYVLSLA</sequence>
<dbReference type="EMBL" id="VTWS01000013">
    <property type="protein sequence ID" value="KAA9341117.1"/>
    <property type="molecule type" value="Genomic_DNA"/>
</dbReference>
<organism evidence="4 5">
    <name type="scientific">Larkinella humicola</name>
    <dbReference type="NCBI Taxonomy" id="2607654"/>
    <lineage>
        <taxon>Bacteria</taxon>
        <taxon>Pseudomonadati</taxon>
        <taxon>Bacteroidota</taxon>
        <taxon>Cytophagia</taxon>
        <taxon>Cytophagales</taxon>
        <taxon>Spirosomataceae</taxon>
        <taxon>Larkinella</taxon>
    </lineage>
</organism>
<feature type="domain" description="Transposase IS110-like N-terminal" evidence="2">
    <location>
        <begin position="7"/>
        <end position="154"/>
    </location>
</feature>
<dbReference type="GO" id="GO:0006313">
    <property type="term" value="P:DNA transposition"/>
    <property type="evidence" value="ECO:0007669"/>
    <property type="project" value="InterPro"/>
</dbReference>
<dbReference type="GO" id="GO:0004803">
    <property type="term" value="F:transposase activity"/>
    <property type="evidence" value="ECO:0007669"/>
    <property type="project" value="InterPro"/>
</dbReference>
<accession>A0A5N1J7F7</accession>
<dbReference type="PANTHER" id="PTHR33055">
    <property type="entry name" value="TRANSPOSASE FOR INSERTION SEQUENCE ELEMENT IS1111A"/>
    <property type="match status" value="1"/>
</dbReference>
<dbReference type="AlphaFoldDB" id="A0A5N1J7F7"/>
<dbReference type="Proteomes" id="UP000326344">
    <property type="component" value="Unassembled WGS sequence"/>
</dbReference>